<dbReference type="CDD" id="cd14014">
    <property type="entry name" value="STKc_PknB_like"/>
    <property type="match status" value="1"/>
</dbReference>
<dbReference type="InterPro" id="IPR008271">
    <property type="entry name" value="Ser/Thr_kinase_AS"/>
</dbReference>
<dbReference type="SUPFAM" id="SSF48452">
    <property type="entry name" value="TPR-like"/>
    <property type="match status" value="2"/>
</dbReference>
<dbReference type="GO" id="GO:0005524">
    <property type="term" value="F:ATP binding"/>
    <property type="evidence" value="ECO:0007669"/>
    <property type="project" value="UniProtKB-UniRule"/>
</dbReference>
<dbReference type="InterPro" id="IPR019734">
    <property type="entry name" value="TPR_rpt"/>
</dbReference>
<dbReference type="OrthoDB" id="5477268at2"/>
<name>A0A6N7PSM8_9BACT</name>
<feature type="domain" description="Protein kinase" evidence="5">
    <location>
        <begin position="83"/>
        <end position="360"/>
    </location>
</feature>
<evidence type="ECO:0000259" key="5">
    <source>
        <dbReference type="PROSITE" id="PS50011"/>
    </source>
</evidence>
<evidence type="ECO:0000256" key="1">
    <source>
        <dbReference type="ARBA" id="ARBA00022741"/>
    </source>
</evidence>
<dbReference type="GO" id="GO:0005737">
    <property type="term" value="C:cytoplasm"/>
    <property type="evidence" value="ECO:0007669"/>
    <property type="project" value="TreeGrafter"/>
</dbReference>
<keyword evidence="6" id="KW-0808">Transferase</keyword>
<dbReference type="Pfam" id="PF13191">
    <property type="entry name" value="AAA_16"/>
    <property type="match status" value="1"/>
</dbReference>
<dbReference type="SUPFAM" id="SSF56112">
    <property type="entry name" value="Protein kinase-like (PK-like)"/>
    <property type="match status" value="1"/>
</dbReference>
<keyword evidence="1 3" id="KW-0547">Nucleotide-binding</keyword>
<dbReference type="SMART" id="SM00220">
    <property type="entry name" value="S_TKc"/>
    <property type="match status" value="1"/>
</dbReference>
<reference evidence="6 7" key="1">
    <citation type="submission" date="2019-10" db="EMBL/GenBank/DDBJ databases">
        <title>A soil myxobacterium in the family Polyangiaceae.</title>
        <authorList>
            <person name="Li Y."/>
            <person name="Wang J."/>
        </authorList>
    </citation>
    <scope>NUCLEOTIDE SEQUENCE [LARGE SCALE GENOMIC DNA]</scope>
    <source>
        <strain evidence="6 7">DSM 14734</strain>
    </source>
</reference>
<dbReference type="PROSITE" id="PS50011">
    <property type="entry name" value="PROTEIN_KINASE_DOM"/>
    <property type="match status" value="1"/>
</dbReference>
<evidence type="ECO:0000256" key="4">
    <source>
        <dbReference type="SAM" id="MobiDB-lite"/>
    </source>
</evidence>
<dbReference type="SMART" id="SM00028">
    <property type="entry name" value="TPR"/>
    <property type="match status" value="6"/>
</dbReference>
<protein>
    <submittedName>
        <fullName evidence="6">Protein kinase</fullName>
    </submittedName>
</protein>
<sequence length="1414" mass="149743">MRIRCVCGPPSQDDGGHDGVLVMTFVPGATPEAGPVCLGPRRGTRCLACGRRVPVDGCPEHGPGAEEITPEPAEPPAPVFPGYEVTGTLGRGGFGVVYAARRLEDGRRVAIKLAHPDVPEAAPRLVREASVMRAVGPPYVPAFFALDELASSGTYVIMELVAERTLADHLLARAGPLPARDAIVLGLAILRALEAIHARGYVHRDLKPENVLVDADGKRAVLLDFGITYAVAAEAAALTAAGAVVGTTEYMAPESCEGRRALDARADIYAMGVLLYEMLTGRPPFFGPAAIVREGHASQRPPPPTAVAPPPFARSIPPSIEELVLRCLAKDPAERPPSAAYLRASLAAALALPDEESPVLAVPALDPPPGAKAPKTAERRVVCVACFASTLDAIALRRALEPFGAQIVYASAGRYVAAFGHEVDENPARRALEAARALTEQGACERVGLDLAAVAVHLGPDGSRRILAPRIAREDRFPKPSAPPGVSLSTAARAVLEASGVTPDLAPMYLDGEETPPASSSETTDATSSRGAIPASGRERVLDALAELGRQAIEEARPSVALVLAEAGCGKSFLKRALTSRIAQVLPGTRIIAFSAHEPVHGAGGSGVRELLQRALALPDEAPADGGRELLAARLGPARHAEAGASVALSLGWISKGSGATITGADGLHAIEAAPGALRTLLTASVGEAIRRRAIEEPLCVILDDVHFADDATLAILDLAVRAEARAPLFVCALGRPSFEQDHPSWGARASRRVIHRLGPLDPASAAALCRELLRPAENVPESAVARIAARAEGVPLLLVELVRGLKAQGIVRKHPSGSGYFLATDELDDLPDLPLIEWLAHRDLDALPPAARAHACLAAVLGAEVTIAEMQGVLGRLDRMSAGGDFPLDARVGSERLVAAGLLARQGAGRYAFRHALVREAIARSVPEAQRARIHLAAAAYFQQASGWDGGAEPSGDEPHLAQLAHHATHAGERALGERAYLALAEAARARHDWLDAERCYTRALESLGASAGAVSSARPMPGQAELVPRTPGLRPRALRGRGLMRYRLGRYQDALDDLALARALAAREASADDPLAAVEILLDEATVLDWMADYEASRERVVAALGLLSDAPPPVLLARLLLGQGLSLVRFSREDEAVPLFERAIEVADTIGYEAYEPRIVALTMLGFVLPALGRLAEAERAIARAIDLCESHGDDLHLASVVNARALLAALVGDKARMVADFERVAWLGRELGQDWLEILAHHNLGEYLYLWDDLDAAEPHAARALALEVRHTGGAPRPVIALLDGRLRHFRGDLVGAREAAARIREQAGPALPVPAEDVLCVMLELATSDADDAAWDALEARSREFSMGQERLEVTEARGLSALRRGCPAEARRHFERALEIGRALPNVMAPRIERLLARTRADEATLPS</sequence>
<evidence type="ECO:0000313" key="6">
    <source>
        <dbReference type="EMBL" id="MRG91871.1"/>
    </source>
</evidence>
<feature type="binding site" evidence="3">
    <location>
        <position position="112"/>
    </location>
    <ligand>
        <name>ATP</name>
        <dbReference type="ChEBI" id="CHEBI:30616"/>
    </ligand>
</feature>
<dbReference type="InterPro" id="IPR017441">
    <property type="entry name" value="Protein_kinase_ATP_BS"/>
</dbReference>
<dbReference type="Gene3D" id="3.30.200.20">
    <property type="entry name" value="Phosphorylase Kinase, domain 1"/>
    <property type="match status" value="1"/>
</dbReference>
<keyword evidence="2 3" id="KW-0067">ATP-binding</keyword>
<dbReference type="SUPFAM" id="SSF52540">
    <property type="entry name" value="P-loop containing nucleoside triphosphate hydrolases"/>
    <property type="match status" value="1"/>
</dbReference>
<keyword evidence="6" id="KW-0418">Kinase</keyword>
<dbReference type="PANTHER" id="PTHR24361">
    <property type="entry name" value="MITOGEN-ACTIVATED KINASE KINASE KINASE"/>
    <property type="match status" value="1"/>
</dbReference>
<organism evidence="6 7">
    <name type="scientific">Polyangium spumosum</name>
    <dbReference type="NCBI Taxonomy" id="889282"/>
    <lineage>
        <taxon>Bacteria</taxon>
        <taxon>Pseudomonadati</taxon>
        <taxon>Myxococcota</taxon>
        <taxon>Polyangia</taxon>
        <taxon>Polyangiales</taxon>
        <taxon>Polyangiaceae</taxon>
        <taxon>Polyangium</taxon>
    </lineage>
</organism>
<dbReference type="InterPro" id="IPR027417">
    <property type="entry name" value="P-loop_NTPase"/>
</dbReference>
<evidence type="ECO:0000313" key="7">
    <source>
        <dbReference type="Proteomes" id="UP000440224"/>
    </source>
</evidence>
<dbReference type="Gene3D" id="1.10.510.10">
    <property type="entry name" value="Transferase(Phosphotransferase) domain 1"/>
    <property type="match status" value="1"/>
</dbReference>
<dbReference type="Proteomes" id="UP000440224">
    <property type="component" value="Unassembled WGS sequence"/>
</dbReference>
<dbReference type="InterPro" id="IPR053235">
    <property type="entry name" value="Ser_Thr_kinase"/>
</dbReference>
<feature type="region of interest" description="Disordered" evidence="4">
    <location>
        <begin position="505"/>
        <end position="534"/>
    </location>
</feature>
<keyword evidence="7" id="KW-1185">Reference proteome</keyword>
<dbReference type="PROSITE" id="PS00107">
    <property type="entry name" value="PROTEIN_KINASE_ATP"/>
    <property type="match status" value="1"/>
</dbReference>
<dbReference type="InterPro" id="IPR000719">
    <property type="entry name" value="Prot_kinase_dom"/>
</dbReference>
<comment type="caution">
    <text evidence="6">The sequence shown here is derived from an EMBL/GenBank/DDBJ whole genome shotgun (WGS) entry which is preliminary data.</text>
</comment>
<dbReference type="Gene3D" id="1.25.40.10">
    <property type="entry name" value="Tetratricopeptide repeat domain"/>
    <property type="match status" value="3"/>
</dbReference>
<dbReference type="InterPro" id="IPR011009">
    <property type="entry name" value="Kinase-like_dom_sf"/>
</dbReference>
<feature type="compositionally biased region" description="Low complexity" evidence="4">
    <location>
        <begin position="515"/>
        <end position="529"/>
    </location>
</feature>
<dbReference type="InterPro" id="IPR011990">
    <property type="entry name" value="TPR-like_helical_dom_sf"/>
</dbReference>
<evidence type="ECO:0000256" key="3">
    <source>
        <dbReference type="PROSITE-ProRule" id="PRU10141"/>
    </source>
</evidence>
<gene>
    <name evidence="6" type="ORF">GF068_08030</name>
</gene>
<evidence type="ECO:0000256" key="2">
    <source>
        <dbReference type="ARBA" id="ARBA00022840"/>
    </source>
</evidence>
<dbReference type="Pfam" id="PF00069">
    <property type="entry name" value="Pkinase"/>
    <property type="match status" value="1"/>
</dbReference>
<dbReference type="PROSITE" id="PS00108">
    <property type="entry name" value="PROTEIN_KINASE_ST"/>
    <property type="match status" value="1"/>
</dbReference>
<accession>A0A6N7PSM8</accession>
<dbReference type="EMBL" id="WJIE01000002">
    <property type="protein sequence ID" value="MRG91871.1"/>
    <property type="molecule type" value="Genomic_DNA"/>
</dbReference>
<dbReference type="GO" id="GO:0004674">
    <property type="term" value="F:protein serine/threonine kinase activity"/>
    <property type="evidence" value="ECO:0007669"/>
    <property type="project" value="TreeGrafter"/>
</dbReference>
<proteinExistence type="predicted"/>
<dbReference type="InterPro" id="IPR041664">
    <property type="entry name" value="AAA_16"/>
</dbReference>